<dbReference type="InterPro" id="IPR005770">
    <property type="entry name" value="PhnD"/>
</dbReference>
<protein>
    <submittedName>
        <fullName evidence="3">Phosphonate transport system substrate-binding protein</fullName>
    </submittedName>
</protein>
<evidence type="ECO:0000256" key="1">
    <source>
        <dbReference type="ARBA" id="ARBA00007162"/>
    </source>
</evidence>
<evidence type="ECO:0000313" key="3">
    <source>
        <dbReference type="EMBL" id="SES38082.1"/>
    </source>
</evidence>
<dbReference type="Proteomes" id="UP000199318">
    <property type="component" value="Unassembled WGS sequence"/>
</dbReference>
<dbReference type="EMBL" id="FOGV01000052">
    <property type="protein sequence ID" value="SES38082.1"/>
    <property type="molecule type" value="Genomic_DNA"/>
</dbReference>
<evidence type="ECO:0000256" key="2">
    <source>
        <dbReference type="ARBA" id="ARBA00022729"/>
    </source>
</evidence>
<comment type="similarity">
    <text evidence="1">Belongs to the phosphate/phosphite/phosphonate binding protein family.</text>
</comment>
<proteinExistence type="inferred from homology"/>
<sequence length="292" mass="31987">MKRWLAAAALPISAVLAGCGEEDEFEVAVIPSQSIGEMETGLNLLEEELSEALAKDVDVEHYPSYNAVVEAVNYAHVDLAYFGPVTYLAAYEESGAEAVITQEIDGDPYYHSYILTQPDAPWDSLDDLLENPEEISFAFGSQSSTSGFAVPGFELLERGVYESESTYAFAEVRFTGSHDITANAVAEADVDAGAIDSAIYNALLDEELIDENDFKIIWESEPLYQYPWAVPGGTDETAVEEIQEAFLAIDNEEILQIFGGAEAFTEASHDEYESVLEAARAFDLLDPEEIDD</sequence>
<evidence type="ECO:0000313" key="4">
    <source>
        <dbReference type="Proteomes" id="UP000199318"/>
    </source>
</evidence>
<accession>A0A1H9WVW4</accession>
<dbReference type="Pfam" id="PF12974">
    <property type="entry name" value="Phosphonate-bd"/>
    <property type="match status" value="1"/>
</dbReference>
<name>A0A1H9WVW4_9BACI</name>
<keyword evidence="2" id="KW-0732">Signal</keyword>
<dbReference type="SUPFAM" id="SSF53850">
    <property type="entry name" value="Periplasmic binding protein-like II"/>
    <property type="match status" value="1"/>
</dbReference>
<dbReference type="PANTHER" id="PTHR35841:SF1">
    <property type="entry name" value="PHOSPHONATES-BINDING PERIPLASMIC PROTEIN"/>
    <property type="match status" value="1"/>
</dbReference>
<dbReference type="OrthoDB" id="9781943at2"/>
<keyword evidence="4" id="KW-1185">Reference proteome</keyword>
<dbReference type="AlphaFoldDB" id="A0A1H9WVW4"/>
<dbReference type="STRING" id="1464123.SAMN05444126_1525"/>
<dbReference type="NCBIfam" id="TIGR01098">
    <property type="entry name" value="3A0109s03R"/>
    <property type="match status" value="1"/>
</dbReference>
<dbReference type="PANTHER" id="PTHR35841">
    <property type="entry name" value="PHOSPHONATES-BINDING PERIPLASMIC PROTEIN"/>
    <property type="match status" value="1"/>
</dbReference>
<dbReference type="PROSITE" id="PS51257">
    <property type="entry name" value="PROKAR_LIPOPROTEIN"/>
    <property type="match status" value="1"/>
</dbReference>
<reference evidence="4" key="1">
    <citation type="submission" date="2016-10" db="EMBL/GenBank/DDBJ databases">
        <authorList>
            <person name="de Groot N.N."/>
        </authorList>
    </citation>
    <scope>NUCLEOTIDE SEQUENCE [LARGE SCALE GENOMIC DNA]</scope>
    <source>
        <strain evidence="4">10nlg</strain>
    </source>
</reference>
<dbReference type="GO" id="GO:0043190">
    <property type="term" value="C:ATP-binding cassette (ABC) transporter complex"/>
    <property type="evidence" value="ECO:0007669"/>
    <property type="project" value="InterPro"/>
</dbReference>
<organism evidence="3 4">
    <name type="scientific">Salisediminibacterium halotolerans</name>
    <dbReference type="NCBI Taxonomy" id="517425"/>
    <lineage>
        <taxon>Bacteria</taxon>
        <taxon>Bacillati</taxon>
        <taxon>Bacillota</taxon>
        <taxon>Bacilli</taxon>
        <taxon>Bacillales</taxon>
        <taxon>Bacillaceae</taxon>
        <taxon>Salisediminibacterium</taxon>
    </lineage>
</organism>
<dbReference type="GO" id="GO:0055085">
    <property type="term" value="P:transmembrane transport"/>
    <property type="evidence" value="ECO:0007669"/>
    <property type="project" value="InterPro"/>
</dbReference>
<gene>
    <name evidence="3" type="ORF">SAMN05444126_1525</name>
</gene>
<dbReference type="RefSeq" id="WP_093075397.1">
    <property type="nucleotide sequence ID" value="NZ_FOGV01000052.1"/>
</dbReference>
<dbReference type="Gene3D" id="3.40.190.10">
    <property type="entry name" value="Periplasmic binding protein-like II"/>
    <property type="match status" value="2"/>
</dbReference>
<comment type="caution">
    <text evidence="3">The sequence shown here is derived from an EMBL/GenBank/DDBJ whole genome shotgun (WGS) entry which is preliminary data.</text>
</comment>